<gene>
    <name evidence="2" type="ORF">SGLAU_31715</name>
</gene>
<name>A0A089XJX0_STRGA</name>
<dbReference type="Proteomes" id="UP000029482">
    <property type="component" value="Chromosome"/>
</dbReference>
<dbReference type="STRING" id="1907.SGLAU_31715"/>
<evidence type="ECO:0000313" key="3">
    <source>
        <dbReference type="Proteomes" id="UP000029482"/>
    </source>
</evidence>
<reference evidence="3" key="1">
    <citation type="journal article" date="2015" name="J. Biotechnol.">
        <title>Complete genome sequence of the actinobacterium Streptomyces glaucescens GLA.O (DSM 40922) consisting of a linear chromosome and one linear plasmid.</title>
        <authorList>
            <person name="Ortseifen V."/>
            <person name="Winkler A."/>
            <person name="Albersmeier A."/>
            <person name="Wendler S."/>
            <person name="Puhler A."/>
            <person name="Kalinowski J."/>
            <person name="Ruckert C."/>
        </authorList>
    </citation>
    <scope>NUCLEOTIDE SEQUENCE [LARGE SCALE GENOMIC DNA]</scope>
    <source>
        <strain evidence="3">DSM 40922 / GLA O</strain>
    </source>
</reference>
<sequence>MITPGRHSIGRLLAPTVWTAVALAVGAALWAPSDTDPELSPFGLTVSDFAALDRGGPIESTMAVLGLVSLMLVMVARRRHVPVRGLPSALLTVWGLGLVIAAVVPTDPLTTELSGSAYVHRYASVAAFAALPAAMLLLASRLTAGPRAGRTVRWLRVLSSVAVAGAALMAFSAGPGGRELIGLTERLLLASEVIMLGVLGRHIQECAPVTAQALATDRMRVNTSDDTLIRDT</sequence>
<feature type="transmembrane region" description="Helical" evidence="1">
    <location>
        <begin position="154"/>
        <end position="174"/>
    </location>
</feature>
<dbReference type="eggNOG" id="ENOG5033ZY1">
    <property type="taxonomic scope" value="Bacteria"/>
</dbReference>
<keyword evidence="3" id="KW-1185">Reference proteome</keyword>
<keyword evidence="1" id="KW-0812">Transmembrane</keyword>
<dbReference type="EMBL" id="CP009438">
    <property type="protein sequence ID" value="AIS02277.1"/>
    <property type="molecule type" value="Genomic_DNA"/>
</dbReference>
<proteinExistence type="predicted"/>
<feature type="transmembrane region" description="Helical" evidence="1">
    <location>
        <begin position="12"/>
        <end position="31"/>
    </location>
</feature>
<dbReference type="KEGG" id="sgu:SGLAU_31715"/>
<keyword evidence="1" id="KW-0472">Membrane</keyword>
<evidence type="ECO:0000313" key="2">
    <source>
        <dbReference type="EMBL" id="AIS02277.1"/>
    </source>
</evidence>
<dbReference type="RefSeq" id="WP_052413993.1">
    <property type="nucleotide sequence ID" value="NZ_CP009438.1"/>
</dbReference>
<dbReference type="Pfam" id="PF06197">
    <property type="entry name" value="DUF998"/>
    <property type="match status" value="1"/>
</dbReference>
<dbReference type="OrthoDB" id="4281143at2"/>
<evidence type="ECO:0000256" key="1">
    <source>
        <dbReference type="SAM" id="Phobius"/>
    </source>
</evidence>
<feature type="transmembrane region" description="Helical" evidence="1">
    <location>
        <begin position="88"/>
        <end position="106"/>
    </location>
</feature>
<accession>A0A089XJX0</accession>
<organism evidence="2 3">
    <name type="scientific">Streptomyces glaucescens</name>
    <dbReference type="NCBI Taxonomy" id="1907"/>
    <lineage>
        <taxon>Bacteria</taxon>
        <taxon>Bacillati</taxon>
        <taxon>Actinomycetota</taxon>
        <taxon>Actinomycetes</taxon>
        <taxon>Kitasatosporales</taxon>
        <taxon>Streptomycetaceae</taxon>
        <taxon>Streptomyces</taxon>
    </lineage>
</organism>
<feature type="transmembrane region" description="Helical" evidence="1">
    <location>
        <begin position="58"/>
        <end position="76"/>
    </location>
</feature>
<protein>
    <submittedName>
        <fullName evidence="2">Putative membrane protein</fullName>
    </submittedName>
</protein>
<dbReference type="HOGENOM" id="CLU_1277050_0_0_11"/>
<dbReference type="InterPro" id="IPR009339">
    <property type="entry name" value="DUF998"/>
</dbReference>
<feature type="transmembrane region" description="Helical" evidence="1">
    <location>
        <begin position="118"/>
        <end position="142"/>
    </location>
</feature>
<keyword evidence="1" id="KW-1133">Transmembrane helix</keyword>
<dbReference type="AlphaFoldDB" id="A0A089XJX0"/>